<sequence length="159" mass="17552">MRRDSKLSSILHVLLHMAHGQRAMTSEELAQYLTTNPVLVRRVLAGLRSRGYVSSDKGHGGGWVISCDLQTVTLRDIYDALGAPTVFAMGNRNDNPECLVEQVVNEALATAFDEAEALLIARLGDVTLGDLAKEFSHKFNAHSKKKESKHEHNYQGHDA</sequence>
<keyword evidence="3" id="KW-1185">Reference proteome</keyword>
<gene>
    <name evidence="2" type="ORF">DFR42_11411</name>
</gene>
<evidence type="ECO:0000256" key="1">
    <source>
        <dbReference type="SAM" id="MobiDB-lite"/>
    </source>
</evidence>
<feature type="compositionally biased region" description="Basic and acidic residues" evidence="1">
    <location>
        <begin position="148"/>
        <end position="159"/>
    </location>
</feature>
<evidence type="ECO:0000313" key="2">
    <source>
        <dbReference type="EMBL" id="PXX37852.1"/>
    </source>
</evidence>
<dbReference type="GO" id="GO:0003700">
    <property type="term" value="F:DNA-binding transcription factor activity"/>
    <property type="evidence" value="ECO:0007669"/>
    <property type="project" value="TreeGrafter"/>
</dbReference>
<comment type="caution">
    <text evidence="2">The sequence shown here is derived from an EMBL/GenBank/DDBJ whole genome shotgun (WGS) entry which is preliminary data.</text>
</comment>
<keyword evidence="2" id="KW-0238">DNA-binding</keyword>
<name>A0A318JBM4_9BURK</name>
<feature type="region of interest" description="Disordered" evidence="1">
    <location>
        <begin position="140"/>
        <end position="159"/>
    </location>
</feature>
<dbReference type="OrthoDB" id="9800506at2"/>
<dbReference type="InterPro" id="IPR036390">
    <property type="entry name" value="WH_DNA-bd_sf"/>
</dbReference>
<evidence type="ECO:0000313" key="3">
    <source>
        <dbReference type="Proteomes" id="UP000247792"/>
    </source>
</evidence>
<dbReference type="Gene3D" id="1.10.10.10">
    <property type="entry name" value="Winged helix-like DNA-binding domain superfamily/Winged helix DNA-binding domain"/>
    <property type="match status" value="1"/>
</dbReference>
<dbReference type="InterPro" id="IPR036388">
    <property type="entry name" value="WH-like_DNA-bd_sf"/>
</dbReference>
<accession>A0A318JBM4</accession>
<protein>
    <submittedName>
        <fullName evidence="2">DNA-binding IscR family transcriptional regulator</fullName>
    </submittedName>
</protein>
<dbReference type="AlphaFoldDB" id="A0A318JBM4"/>
<dbReference type="SUPFAM" id="SSF46785">
    <property type="entry name" value="Winged helix' DNA-binding domain"/>
    <property type="match status" value="1"/>
</dbReference>
<dbReference type="Proteomes" id="UP000247792">
    <property type="component" value="Unassembled WGS sequence"/>
</dbReference>
<dbReference type="EMBL" id="QJKB01000014">
    <property type="protein sequence ID" value="PXX37852.1"/>
    <property type="molecule type" value="Genomic_DNA"/>
</dbReference>
<reference evidence="2 3" key="1">
    <citation type="submission" date="2018-05" db="EMBL/GenBank/DDBJ databases">
        <title>Genomic Encyclopedia of Type Strains, Phase IV (KMG-IV): sequencing the most valuable type-strain genomes for metagenomic binning, comparative biology and taxonomic classification.</title>
        <authorList>
            <person name="Goeker M."/>
        </authorList>
    </citation>
    <scope>NUCLEOTIDE SEQUENCE [LARGE SCALE GENOMIC DNA]</scope>
    <source>
        <strain evidence="2 3">DSM 19792</strain>
    </source>
</reference>
<dbReference type="PROSITE" id="PS51197">
    <property type="entry name" value="HTH_RRF2_2"/>
    <property type="match status" value="1"/>
</dbReference>
<dbReference type="PANTHER" id="PTHR33221">
    <property type="entry name" value="WINGED HELIX-TURN-HELIX TRANSCRIPTIONAL REGULATOR, RRF2 FAMILY"/>
    <property type="match status" value="1"/>
</dbReference>
<dbReference type="GO" id="GO:0003677">
    <property type="term" value="F:DNA binding"/>
    <property type="evidence" value="ECO:0007669"/>
    <property type="project" value="UniProtKB-KW"/>
</dbReference>
<dbReference type="GO" id="GO:0005829">
    <property type="term" value="C:cytosol"/>
    <property type="evidence" value="ECO:0007669"/>
    <property type="project" value="TreeGrafter"/>
</dbReference>
<dbReference type="PANTHER" id="PTHR33221:SF15">
    <property type="entry name" value="HTH-TYPE TRANSCRIPTIONAL REGULATOR YWGB-RELATED"/>
    <property type="match status" value="1"/>
</dbReference>
<dbReference type="InterPro" id="IPR000944">
    <property type="entry name" value="Tscrpt_reg_Rrf2"/>
</dbReference>
<dbReference type="Pfam" id="PF02082">
    <property type="entry name" value="Rrf2"/>
    <property type="match status" value="1"/>
</dbReference>
<proteinExistence type="predicted"/>
<dbReference type="RefSeq" id="WP_110257822.1">
    <property type="nucleotide sequence ID" value="NZ_QJKB01000014.1"/>
</dbReference>
<organism evidence="2 3">
    <name type="scientific">Undibacterium pigrum</name>
    <dbReference type="NCBI Taxonomy" id="401470"/>
    <lineage>
        <taxon>Bacteria</taxon>
        <taxon>Pseudomonadati</taxon>
        <taxon>Pseudomonadota</taxon>
        <taxon>Betaproteobacteria</taxon>
        <taxon>Burkholderiales</taxon>
        <taxon>Oxalobacteraceae</taxon>
        <taxon>Undibacterium</taxon>
    </lineage>
</organism>